<keyword evidence="4" id="KW-0309">Germination</keyword>
<dbReference type="PANTHER" id="PTHR34975:SF2">
    <property type="entry name" value="SPORE GERMINATION PROTEIN A2"/>
    <property type="match status" value="1"/>
</dbReference>
<evidence type="ECO:0000256" key="5">
    <source>
        <dbReference type="ARBA" id="ARBA00022692"/>
    </source>
</evidence>
<dbReference type="PANTHER" id="PTHR34975">
    <property type="entry name" value="SPORE GERMINATION PROTEIN A2"/>
    <property type="match status" value="1"/>
</dbReference>
<feature type="transmembrane region" description="Helical" evidence="8">
    <location>
        <begin position="125"/>
        <end position="143"/>
    </location>
</feature>
<feature type="transmembrane region" description="Helical" evidence="8">
    <location>
        <begin position="82"/>
        <end position="105"/>
    </location>
</feature>
<feature type="transmembrane region" description="Helical" evidence="8">
    <location>
        <begin position="225"/>
        <end position="249"/>
    </location>
</feature>
<evidence type="ECO:0000256" key="1">
    <source>
        <dbReference type="ARBA" id="ARBA00004141"/>
    </source>
</evidence>
<dbReference type="Proteomes" id="UP000029278">
    <property type="component" value="Unassembled WGS sequence"/>
</dbReference>
<comment type="caution">
    <text evidence="9">The sequence shown here is derived from an EMBL/GenBank/DDBJ whole genome shotgun (WGS) entry which is preliminary data.</text>
</comment>
<dbReference type="Pfam" id="PF03845">
    <property type="entry name" value="Spore_permease"/>
    <property type="match status" value="1"/>
</dbReference>
<feature type="transmembrane region" description="Helical" evidence="8">
    <location>
        <begin position="275"/>
        <end position="296"/>
    </location>
</feature>
<feature type="transmembrane region" description="Helical" evidence="8">
    <location>
        <begin position="152"/>
        <end position="172"/>
    </location>
</feature>
<protein>
    <submittedName>
        <fullName evidence="9">Spore germination family protein</fullName>
    </submittedName>
</protein>
<dbReference type="GO" id="GO:0016020">
    <property type="term" value="C:membrane"/>
    <property type="evidence" value="ECO:0007669"/>
    <property type="project" value="UniProtKB-SubCell"/>
</dbReference>
<dbReference type="HOGENOM" id="CLU_047547_1_2_9"/>
<evidence type="ECO:0000256" key="6">
    <source>
        <dbReference type="ARBA" id="ARBA00022989"/>
    </source>
</evidence>
<dbReference type="InterPro" id="IPR004761">
    <property type="entry name" value="Spore_GerAB"/>
</dbReference>
<feature type="transmembrane region" description="Helical" evidence="8">
    <location>
        <begin position="308"/>
        <end position="327"/>
    </location>
</feature>
<keyword evidence="6 8" id="KW-1133">Transmembrane helix</keyword>
<reference evidence="9 10" key="1">
    <citation type="submission" date="2014-04" db="EMBL/GenBank/DDBJ databases">
        <authorList>
            <person name="Bishop-Lilly K.A."/>
            <person name="Broomall S.M."/>
            <person name="Chain P.S."/>
            <person name="Chertkov O."/>
            <person name="Coyne S.R."/>
            <person name="Daligault H.E."/>
            <person name="Davenport K.W."/>
            <person name="Erkkila T."/>
            <person name="Frey K.G."/>
            <person name="Gibbons H.S."/>
            <person name="Gu W."/>
            <person name="Jaissle J."/>
            <person name="Johnson S.L."/>
            <person name="Koroleva G.I."/>
            <person name="Ladner J.T."/>
            <person name="Lo C.-C."/>
            <person name="Minogue T.D."/>
            <person name="Munk C."/>
            <person name="Palacios G.F."/>
            <person name="Redden C.L."/>
            <person name="Rosenzweig C.N."/>
            <person name="Scholz M.B."/>
            <person name="Teshima H."/>
            <person name="Xu Y."/>
        </authorList>
    </citation>
    <scope>NUCLEOTIDE SEQUENCE [LARGE SCALE GENOMIC DNA]</scope>
    <source>
        <strain evidence="9 10">8244</strain>
    </source>
</reference>
<evidence type="ECO:0000256" key="8">
    <source>
        <dbReference type="SAM" id="Phobius"/>
    </source>
</evidence>
<dbReference type="AlphaFoldDB" id="A0A090ZCX8"/>
<dbReference type="EMBL" id="JMQA01000028">
    <property type="protein sequence ID" value="KFN08497.1"/>
    <property type="molecule type" value="Genomic_DNA"/>
</dbReference>
<evidence type="ECO:0000313" key="10">
    <source>
        <dbReference type="Proteomes" id="UP000029278"/>
    </source>
</evidence>
<name>A0A090ZCX8_PAEMA</name>
<sequence>MYRNMGLEKGRLSSRQLIVLVLFVFVGDMALIYPLTMVADSHQDAWIASLISLLLGLACIAIPIKVHYFYPQLNLIEKINKILGKWVGTAVNLFYLFFFLMATAIYIREIEDFMGTQIFEKTPSAVFRFMTLFLVIYGLRLGLETLARAAEIFLPLFILFFASLMFLLLPQVQLENLFPIMNTPLPKLLHSVLFGISYPFGEMIVFQMVHPYVKQSKNTNRDIFLTMIIGAAVLNLILFLSLTVLGAYLSEHQFYAAYILAQKINIGNFLQRIEALMAIVWVITTFFKTALYFYAFTLGTAQLFNLKSFRSLIFPVGFLVFGCAQLVSKDIIFYIKKIPAYWVDWDFTIGFGIPLLLMVVYYVRKSRARLQQQKT</sequence>
<feature type="transmembrane region" description="Helical" evidence="8">
    <location>
        <begin position="347"/>
        <end position="364"/>
    </location>
</feature>
<evidence type="ECO:0000256" key="2">
    <source>
        <dbReference type="ARBA" id="ARBA00007998"/>
    </source>
</evidence>
<dbReference type="GO" id="GO:0009847">
    <property type="term" value="P:spore germination"/>
    <property type="evidence" value="ECO:0007669"/>
    <property type="project" value="InterPro"/>
</dbReference>
<keyword evidence="5 8" id="KW-0812">Transmembrane</keyword>
<feature type="transmembrane region" description="Helical" evidence="8">
    <location>
        <begin position="12"/>
        <end position="33"/>
    </location>
</feature>
<evidence type="ECO:0000256" key="4">
    <source>
        <dbReference type="ARBA" id="ARBA00022544"/>
    </source>
</evidence>
<comment type="subcellular location">
    <subcellularLocation>
        <location evidence="1">Membrane</location>
        <topology evidence="1">Multi-pass membrane protein</topology>
    </subcellularLocation>
</comment>
<dbReference type="PATRIC" id="fig|44252.3.peg.3039"/>
<accession>A0A090ZCX8</accession>
<feature type="transmembrane region" description="Helical" evidence="8">
    <location>
        <begin position="45"/>
        <end position="70"/>
    </location>
</feature>
<feature type="transmembrane region" description="Helical" evidence="8">
    <location>
        <begin position="192"/>
        <end position="213"/>
    </location>
</feature>
<comment type="similarity">
    <text evidence="2">Belongs to the amino acid-polyamine-organocation (APC) superfamily. Spore germination protein (SGP) (TC 2.A.3.9) family.</text>
</comment>
<evidence type="ECO:0000256" key="3">
    <source>
        <dbReference type="ARBA" id="ARBA00022448"/>
    </source>
</evidence>
<dbReference type="NCBIfam" id="TIGR00912">
    <property type="entry name" value="2A0309"/>
    <property type="match status" value="1"/>
</dbReference>
<keyword evidence="7 8" id="KW-0472">Membrane</keyword>
<keyword evidence="3" id="KW-0813">Transport</keyword>
<evidence type="ECO:0000313" key="9">
    <source>
        <dbReference type="EMBL" id="KFN08497.1"/>
    </source>
</evidence>
<organism evidence="9 10">
    <name type="scientific">Paenibacillus macerans</name>
    <name type="common">Bacillus macerans</name>
    <dbReference type="NCBI Taxonomy" id="44252"/>
    <lineage>
        <taxon>Bacteria</taxon>
        <taxon>Bacillati</taxon>
        <taxon>Bacillota</taxon>
        <taxon>Bacilli</taxon>
        <taxon>Bacillales</taxon>
        <taxon>Paenibacillaceae</taxon>
        <taxon>Paenibacillus</taxon>
    </lineage>
</organism>
<dbReference type="STRING" id="44252.DJ90_5032"/>
<keyword evidence="10" id="KW-1185">Reference proteome</keyword>
<proteinExistence type="inferred from homology"/>
<evidence type="ECO:0000256" key="7">
    <source>
        <dbReference type="ARBA" id="ARBA00023136"/>
    </source>
</evidence>
<gene>
    <name evidence="9" type="ORF">DJ90_5032</name>
</gene>